<dbReference type="Proteomes" id="UP001175211">
    <property type="component" value="Unassembled WGS sequence"/>
</dbReference>
<reference evidence="1" key="1">
    <citation type="submission" date="2023-06" db="EMBL/GenBank/DDBJ databases">
        <authorList>
            <consortium name="Lawrence Berkeley National Laboratory"/>
            <person name="Ahrendt S."/>
            <person name="Sahu N."/>
            <person name="Indic B."/>
            <person name="Wong-Bajracharya J."/>
            <person name="Merenyi Z."/>
            <person name="Ke H.-M."/>
            <person name="Monk M."/>
            <person name="Kocsube S."/>
            <person name="Drula E."/>
            <person name="Lipzen A."/>
            <person name="Balint B."/>
            <person name="Henrissat B."/>
            <person name="Andreopoulos B."/>
            <person name="Martin F.M."/>
            <person name="Harder C.B."/>
            <person name="Rigling D."/>
            <person name="Ford K.L."/>
            <person name="Foster G.D."/>
            <person name="Pangilinan J."/>
            <person name="Papanicolaou A."/>
            <person name="Barry K."/>
            <person name="LaButti K."/>
            <person name="Viragh M."/>
            <person name="Koriabine M."/>
            <person name="Yan M."/>
            <person name="Riley R."/>
            <person name="Champramary S."/>
            <person name="Plett K.L."/>
            <person name="Tsai I.J."/>
            <person name="Slot J."/>
            <person name="Sipos G."/>
            <person name="Plett J."/>
            <person name="Nagy L.G."/>
            <person name="Grigoriev I.V."/>
        </authorList>
    </citation>
    <scope>NUCLEOTIDE SEQUENCE</scope>
    <source>
        <strain evidence="1">CCBAS 213</strain>
    </source>
</reference>
<proteinExistence type="predicted"/>
<protein>
    <submittedName>
        <fullName evidence="1">Uncharacterized protein</fullName>
    </submittedName>
</protein>
<accession>A0AA39JB61</accession>
<comment type="caution">
    <text evidence="1">The sequence shown here is derived from an EMBL/GenBank/DDBJ whole genome shotgun (WGS) entry which is preliminary data.</text>
</comment>
<evidence type="ECO:0000313" key="2">
    <source>
        <dbReference type="Proteomes" id="UP001175211"/>
    </source>
</evidence>
<sequence length="350" mass="39956">MPPTLCSVRALVQKLATLCSQLPHQVVPEALPDDNIYHVMTRVALEDPCSTFNRRFDILYAEHLRDQNGRLPNIQRGQYGLDAVVLYLQTAPWSQMPLDIVEPKLLQLFNKVVYIALTYVQDLKSKQKSGFEPEHPFAIDDSTPGEPDTSVDLHPGTLSDTNYIAHDLNYQRHGTRLGVSIIKDLGAGNALLNLFDAGMSYYFVLGLEVLYDGLRWFRRLNDSDRGTRAKILFETVYKEYKDTANEEDQASTQKSVPARKTTSNFLNDVMMNDIPSDSETDAVTASVLANKCDRFYIAYKPIDQGDENDPLACWKYTEFYPLVTAERIKIPHYRKDGSRFFANPVYKYFR</sequence>
<evidence type="ECO:0000313" key="1">
    <source>
        <dbReference type="EMBL" id="KAK0439094.1"/>
    </source>
</evidence>
<dbReference type="GeneID" id="85362069"/>
<keyword evidence="2" id="KW-1185">Reference proteome</keyword>
<organism evidence="1 2">
    <name type="scientific">Armillaria tabescens</name>
    <name type="common">Ringless honey mushroom</name>
    <name type="synonym">Agaricus tabescens</name>
    <dbReference type="NCBI Taxonomy" id="1929756"/>
    <lineage>
        <taxon>Eukaryota</taxon>
        <taxon>Fungi</taxon>
        <taxon>Dikarya</taxon>
        <taxon>Basidiomycota</taxon>
        <taxon>Agaricomycotina</taxon>
        <taxon>Agaricomycetes</taxon>
        <taxon>Agaricomycetidae</taxon>
        <taxon>Agaricales</taxon>
        <taxon>Marasmiineae</taxon>
        <taxon>Physalacriaceae</taxon>
        <taxon>Desarmillaria</taxon>
    </lineage>
</organism>
<name>A0AA39JB61_ARMTA</name>
<gene>
    <name evidence="1" type="ORF">EV420DRAFT_1651156</name>
</gene>
<dbReference type="AlphaFoldDB" id="A0AA39JB61"/>
<dbReference type="RefSeq" id="XP_060323164.1">
    <property type="nucleotide sequence ID" value="XM_060478521.1"/>
</dbReference>
<dbReference type="EMBL" id="JAUEPS010000090">
    <property type="protein sequence ID" value="KAK0439094.1"/>
    <property type="molecule type" value="Genomic_DNA"/>
</dbReference>